<dbReference type="Proteomes" id="UP001589590">
    <property type="component" value="Unassembled WGS sequence"/>
</dbReference>
<evidence type="ECO:0000259" key="2">
    <source>
        <dbReference type="Pfam" id="PF17116"/>
    </source>
</evidence>
<evidence type="ECO:0000313" key="4">
    <source>
        <dbReference type="Proteomes" id="UP001589590"/>
    </source>
</evidence>
<comment type="caution">
    <text evidence="3">The sequence shown here is derived from an EMBL/GenBank/DDBJ whole genome shotgun (WGS) entry which is preliminary data.</text>
</comment>
<dbReference type="RefSeq" id="WP_290272688.1">
    <property type="nucleotide sequence ID" value="NZ_JAUFQP010000013.1"/>
</dbReference>
<feature type="signal peptide" evidence="1">
    <location>
        <begin position="1"/>
        <end position="23"/>
    </location>
</feature>
<dbReference type="InterPro" id="IPR031345">
    <property type="entry name" value="T9SS_Plug_N"/>
</dbReference>
<feature type="domain" description="Type 9 secretion system plug protein N-terminal" evidence="2">
    <location>
        <begin position="32"/>
        <end position="154"/>
    </location>
</feature>
<evidence type="ECO:0000313" key="3">
    <source>
        <dbReference type="EMBL" id="MFB9105098.1"/>
    </source>
</evidence>
<dbReference type="Pfam" id="PF17116">
    <property type="entry name" value="T9SS_plug_1st"/>
    <property type="match status" value="1"/>
</dbReference>
<organism evidence="3 4">
    <name type="scientific">Algibacter miyuki</name>
    <dbReference type="NCBI Taxonomy" id="1306933"/>
    <lineage>
        <taxon>Bacteria</taxon>
        <taxon>Pseudomonadati</taxon>
        <taxon>Bacteroidota</taxon>
        <taxon>Flavobacteriia</taxon>
        <taxon>Flavobacteriales</taxon>
        <taxon>Flavobacteriaceae</taxon>
        <taxon>Algibacter</taxon>
    </lineage>
</organism>
<accession>A0ABV5GZR1</accession>
<keyword evidence="4" id="KW-1185">Reference proteome</keyword>
<evidence type="ECO:0000256" key="1">
    <source>
        <dbReference type="SAM" id="SignalP"/>
    </source>
</evidence>
<keyword evidence="1" id="KW-0732">Signal</keyword>
<dbReference type="InterPro" id="IPR013783">
    <property type="entry name" value="Ig-like_fold"/>
</dbReference>
<dbReference type="EMBL" id="JBHMFA010000005">
    <property type="protein sequence ID" value="MFB9105098.1"/>
    <property type="molecule type" value="Genomic_DNA"/>
</dbReference>
<gene>
    <name evidence="3" type="ORF">ACFFU1_09320</name>
</gene>
<feature type="chain" id="PRO_5046515501" evidence="1">
    <location>
        <begin position="24"/>
        <end position="417"/>
    </location>
</feature>
<dbReference type="SUPFAM" id="SSF81296">
    <property type="entry name" value="E set domains"/>
    <property type="match status" value="1"/>
</dbReference>
<proteinExistence type="predicted"/>
<reference evidence="3 4" key="1">
    <citation type="submission" date="2024-09" db="EMBL/GenBank/DDBJ databases">
        <authorList>
            <person name="Sun Q."/>
            <person name="Mori K."/>
        </authorList>
    </citation>
    <scope>NUCLEOTIDE SEQUENCE [LARGE SCALE GENOMIC DNA]</scope>
    <source>
        <strain evidence="3 4">CECT 8300</strain>
    </source>
</reference>
<sequence length="417" mass="48322">MLYKVKQILLATLLLPVFGFSQVEEVNPPDYIKTINFKSNTPETQLPILKLGEYVVLEFDALNGDESDYYYKIEHFNYDWTPSNLIKTEFLSGFDNQRIRDYENSFNTYQIYSHYKLTIPNQFTKGLLVSGNYMISIFNDDDELLFSRKFMIYEDIATVGVSVKRSRDIAFIETKQRVELKINSNNLQLNNPAQTVKAVIIQNNNLHNVINNIKPQYTLGSELIYKYDSETSFPAGNEFLFFENKDVRAANTGIQYIDLKELYHNYLFTNLPRADKPYTYNPDINGNYLITNIDADDSSIEADYVWMHFSLLGNDDLANKTVHIYGNFNNYAIDDSTRMIYDEANNRFTNTLLLKQGFYNYKFIVTHADGTFDDGAVSGNFWQTENNYKVLVYYRDLGARYDKIIGLGEASSVNITN</sequence>
<dbReference type="Gene3D" id="2.60.40.10">
    <property type="entry name" value="Immunoglobulins"/>
    <property type="match status" value="1"/>
</dbReference>
<name>A0ABV5GZR1_9FLAO</name>
<protein>
    <submittedName>
        <fullName evidence="3">DUF5103 domain-containing protein</fullName>
    </submittedName>
</protein>
<dbReference type="InterPro" id="IPR014756">
    <property type="entry name" value="Ig_E-set"/>
</dbReference>